<dbReference type="Proteomes" id="UP000018888">
    <property type="component" value="Unassembled WGS sequence"/>
</dbReference>
<dbReference type="EMBL" id="AUPC02000396">
    <property type="protein sequence ID" value="POG60320.1"/>
    <property type="molecule type" value="Genomic_DNA"/>
</dbReference>
<keyword evidence="3" id="KW-1185">Reference proteome</keyword>
<keyword evidence="1" id="KW-0812">Transmembrane</keyword>
<evidence type="ECO:0000256" key="1">
    <source>
        <dbReference type="SAM" id="Phobius"/>
    </source>
</evidence>
<feature type="transmembrane region" description="Helical" evidence="1">
    <location>
        <begin position="20"/>
        <end position="38"/>
    </location>
</feature>
<evidence type="ECO:0000313" key="3">
    <source>
        <dbReference type="Proteomes" id="UP000018888"/>
    </source>
</evidence>
<dbReference type="AlphaFoldDB" id="A0A2P4P4K8"/>
<sequence>MFGFGWMLDYFGWIPDFFNVNYVFFGCLIELNLLLILIELNLIEFTLIEFVFN</sequence>
<name>A0A2P4P4K8_RHIID</name>
<reference evidence="2 3" key="2">
    <citation type="journal article" date="2018" name="New Phytol.">
        <title>High intraspecific genome diversity in the model arbuscular mycorrhizal symbiont Rhizophagus irregularis.</title>
        <authorList>
            <person name="Chen E.C.H."/>
            <person name="Morin E."/>
            <person name="Beaudet D."/>
            <person name="Noel J."/>
            <person name="Yildirir G."/>
            <person name="Ndikumana S."/>
            <person name="Charron P."/>
            <person name="St-Onge C."/>
            <person name="Giorgi J."/>
            <person name="Kruger M."/>
            <person name="Marton T."/>
            <person name="Ropars J."/>
            <person name="Grigoriev I.V."/>
            <person name="Hainaut M."/>
            <person name="Henrissat B."/>
            <person name="Roux C."/>
            <person name="Martin F."/>
            <person name="Corradi N."/>
        </authorList>
    </citation>
    <scope>NUCLEOTIDE SEQUENCE [LARGE SCALE GENOMIC DNA]</scope>
    <source>
        <strain evidence="2 3">DAOM 197198</strain>
    </source>
</reference>
<proteinExistence type="predicted"/>
<gene>
    <name evidence="2" type="ORF">GLOIN_2v1884397</name>
</gene>
<keyword evidence="1" id="KW-1133">Transmembrane helix</keyword>
<keyword evidence="1" id="KW-0472">Membrane</keyword>
<reference evidence="2 3" key="1">
    <citation type="journal article" date="2013" name="Proc. Natl. Acad. Sci. U.S.A.">
        <title>Genome of an arbuscular mycorrhizal fungus provides insight into the oldest plant symbiosis.</title>
        <authorList>
            <person name="Tisserant E."/>
            <person name="Malbreil M."/>
            <person name="Kuo A."/>
            <person name="Kohler A."/>
            <person name="Symeonidi A."/>
            <person name="Balestrini R."/>
            <person name="Charron P."/>
            <person name="Duensing N."/>
            <person name="Frei Dit Frey N."/>
            <person name="Gianinazzi-Pearson V."/>
            <person name="Gilbert L.B."/>
            <person name="Handa Y."/>
            <person name="Herr J.R."/>
            <person name="Hijri M."/>
            <person name="Koul R."/>
            <person name="Kawaguchi M."/>
            <person name="Krajinski F."/>
            <person name="Lammers P.J."/>
            <person name="Masclaux F.G."/>
            <person name="Murat C."/>
            <person name="Morin E."/>
            <person name="Ndikumana S."/>
            <person name="Pagni M."/>
            <person name="Petitpierre D."/>
            <person name="Requena N."/>
            <person name="Rosikiewicz P."/>
            <person name="Riley R."/>
            <person name="Saito K."/>
            <person name="San Clemente H."/>
            <person name="Shapiro H."/>
            <person name="van Tuinen D."/>
            <person name="Becard G."/>
            <person name="Bonfante P."/>
            <person name="Paszkowski U."/>
            <person name="Shachar-Hill Y.Y."/>
            <person name="Tuskan G.A."/>
            <person name="Young P.W."/>
            <person name="Sanders I.R."/>
            <person name="Henrissat B."/>
            <person name="Rensing S.A."/>
            <person name="Grigoriev I.V."/>
            <person name="Corradi N."/>
            <person name="Roux C."/>
            <person name="Martin F."/>
        </authorList>
    </citation>
    <scope>NUCLEOTIDE SEQUENCE [LARGE SCALE GENOMIC DNA]</scope>
    <source>
        <strain evidence="2 3">DAOM 197198</strain>
    </source>
</reference>
<protein>
    <submittedName>
        <fullName evidence="2">Uncharacterized protein</fullName>
    </submittedName>
</protein>
<comment type="caution">
    <text evidence="2">The sequence shown here is derived from an EMBL/GenBank/DDBJ whole genome shotgun (WGS) entry which is preliminary data.</text>
</comment>
<evidence type="ECO:0000313" key="2">
    <source>
        <dbReference type="EMBL" id="POG60320.1"/>
    </source>
</evidence>
<accession>A0A2P4P4K8</accession>
<organism evidence="2 3">
    <name type="scientific">Rhizophagus irregularis (strain DAOM 181602 / DAOM 197198 / MUCL 43194)</name>
    <name type="common">Arbuscular mycorrhizal fungus</name>
    <name type="synonym">Glomus intraradices</name>
    <dbReference type="NCBI Taxonomy" id="747089"/>
    <lineage>
        <taxon>Eukaryota</taxon>
        <taxon>Fungi</taxon>
        <taxon>Fungi incertae sedis</taxon>
        <taxon>Mucoromycota</taxon>
        <taxon>Glomeromycotina</taxon>
        <taxon>Glomeromycetes</taxon>
        <taxon>Glomerales</taxon>
        <taxon>Glomeraceae</taxon>
        <taxon>Rhizophagus</taxon>
    </lineage>
</organism>